<keyword evidence="2 6" id="KW-0238">DNA-binding</keyword>
<sequence length="224" mass="23896">MDGDQAMNGHEGEAAPAEGVCRVGIVDDNAVVRMGIRSLLTTDPSITVVGEAANGHDAVQLVRREHPDVLLLDVRMPRQDGVSVAVELSGETSIVMLTYSEAPDVIGAAVRAGAKGYLVHGHFDENELISAVRLAHRGMGTFSPQAITALASPRRSRDGLIAQYHLSEREAEIIELISTGADNTTIAGSLFIAEKTVKNHINRLFAKLGVRNRGEAISLWLGDA</sequence>
<keyword evidence="1 3" id="KW-0597">Phosphoprotein</keyword>
<dbReference type="InterPro" id="IPR058245">
    <property type="entry name" value="NreC/VraR/RcsB-like_REC"/>
</dbReference>
<dbReference type="Gene3D" id="3.40.50.2300">
    <property type="match status" value="1"/>
</dbReference>
<dbReference type="GO" id="GO:0006355">
    <property type="term" value="P:regulation of DNA-templated transcription"/>
    <property type="evidence" value="ECO:0007669"/>
    <property type="project" value="InterPro"/>
</dbReference>
<evidence type="ECO:0000259" key="4">
    <source>
        <dbReference type="PROSITE" id="PS50043"/>
    </source>
</evidence>
<dbReference type="SMART" id="SM00448">
    <property type="entry name" value="REC"/>
    <property type="match status" value="1"/>
</dbReference>
<dbReference type="InterPro" id="IPR011006">
    <property type="entry name" value="CheY-like_superfamily"/>
</dbReference>
<proteinExistence type="predicted"/>
<evidence type="ECO:0000256" key="1">
    <source>
        <dbReference type="ARBA" id="ARBA00022553"/>
    </source>
</evidence>
<accession>A0A4R7J274</accession>
<keyword evidence="7" id="KW-1185">Reference proteome</keyword>
<evidence type="ECO:0000313" key="7">
    <source>
        <dbReference type="Proteomes" id="UP000295371"/>
    </source>
</evidence>
<protein>
    <submittedName>
        <fullName evidence="6">DNA-binding NarL/FixJ family response regulator</fullName>
    </submittedName>
</protein>
<organism evidence="6 7">
    <name type="scientific">Naumannella halotolerans</name>
    <dbReference type="NCBI Taxonomy" id="993414"/>
    <lineage>
        <taxon>Bacteria</taxon>
        <taxon>Bacillati</taxon>
        <taxon>Actinomycetota</taxon>
        <taxon>Actinomycetes</taxon>
        <taxon>Propionibacteriales</taxon>
        <taxon>Propionibacteriaceae</taxon>
        <taxon>Naumannella</taxon>
    </lineage>
</organism>
<feature type="modified residue" description="4-aspartylphosphate" evidence="3">
    <location>
        <position position="73"/>
    </location>
</feature>
<dbReference type="SUPFAM" id="SSF52172">
    <property type="entry name" value="CheY-like"/>
    <property type="match status" value="1"/>
</dbReference>
<dbReference type="InterPro" id="IPR000792">
    <property type="entry name" value="Tscrpt_reg_LuxR_C"/>
</dbReference>
<dbReference type="RefSeq" id="WP_208292955.1">
    <property type="nucleotide sequence ID" value="NZ_SOAW01000002.1"/>
</dbReference>
<dbReference type="Pfam" id="PF00072">
    <property type="entry name" value="Response_reg"/>
    <property type="match status" value="1"/>
</dbReference>
<evidence type="ECO:0000313" key="6">
    <source>
        <dbReference type="EMBL" id="TDT31282.1"/>
    </source>
</evidence>
<dbReference type="PROSITE" id="PS50043">
    <property type="entry name" value="HTH_LUXR_2"/>
    <property type="match status" value="1"/>
</dbReference>
<dbReference type="InterPro" id="IPR001789">
    <property type="entry name" value="Sig_transdc_resp-reg_receiver"/>
</dbReference>
<dbReference type="SUPFAM" id="SSF46894">
    <property type="entry name" value="C-terminal effector domain of the bipartite response regulators"/>
    <property type="match status" value="1"/>
</dbReference>
<dbReference type="AlphaFoldDB" id="A0A4R7J274"/>
<dbReference type="PRINTS" id="PR00038">
    <property type="entry name" value="HTHLUXR"/>
</dbReference>
<dbReference type="GO" id="GO:0000160">
    <property type="term" value="P:phosphorelay signal transduction system"/>
    <property type="evidence" value="ECO:0007669"/>
    <property type="project" value="InterPro"/>
</dbReference>
<dbReference type="CDD" id="cd06170">
    <property type="entry name" value="LuxR_C_like"/>
    <property type="match status" value="1"/>
</dbReference>
<feature type="domain" description="HTH luxR-type" evidence="4">
    <location>
        <begin position="159"/>
        <end position="224"/>
    </location>
</feature>
<evidence type="ECO:0000256" key="3">
    <source>
        <dbReference type="PROSITE-ProRule" id="PRU00169"/>
    </source>
</evidence>
<dbReference type="CDD" id="cd17535">
    <property type="entry name" value="REC_NarL-like"/>
    <property type="match status" value="1"/>
</dbReference>
<comment type="caution">
    <text evidence="6">The sequence shown here is derived from an EMBL/GenBank/DDBJ whole genome shotgun (WGS) entry which is preliminary data.</text>
</comment>
<dbReference type="Proteomes" id="UP000295371">
    <property type="component" value="Unassembled WGS sequence"/>
</dbReference>
<reference evidence="6 7" key="1">
    <citation type="submission" date="2019-03" db="EMBL/GenBank/DDBJ databases">
        <title>Genomic Encyclopedia of Archaeal and Bacterial Type Strains, Phase II (KMG-II): from individual species to whole genera.</title>
        <authorList>
            <person name="Goeker M."/>
        </authorList>
    </citation>
    <scope>NUCLEOTIDE SEQUENCE [LARGE SCALE GENOMIC DNA]</scope>
    <source>
        <strain evidence="6 7">DSM 24323</strain>
    </source>
</reference>
<feature type="domain" description="Response regulatory" evidence="5">
    <location>
        <begin position="22"/>
        <end position="135"/>
    </location>
</feature>
<dbReference type="GO" id="GO:0003677">
    <property type="term" value="F:DNA binding"/>
    <property type="evidence" value="ECO:0007669"/>
    <property type="project" value="UniProtKB-KW"/>
</dbReference>
<dbReference type="InterPro" id="IPR016032">
    <property type="entry name" value="Sig_transdc_resp-reg_C-effctor"/>
</dbReference>
<dbReference type="PANTHER" id="PTHR43214:SF43">
    <property type="entry name" value="TWO-COMPONENT RESPONSE REGULATOR"/>
    <property type="match status" value="1"/>
</dbReference>
<dbReference type="EMBL" id="SOAW01000002">
    <property type="protein sequence ID" value="TDT31282.1"/>
    <property type="molecule type" value="Genomic_DNA"/>
</dbReference>
<evidence type="ECO:0000259" key="5">
    <source>
        <dbReference type="PROSITE" id="PS50110"/>
    </source>
</evidence>
<dbReference type="InterPro" id="IPR039420">
    <property type="entry name" value="WalR-like"/>
</dbReference>
<dbReference type="SMART" id="SM00421">
    <property type="entry name" value="HTH_LUXR"/>
    <property type="match status" value="1"/>
</dbReference>
<dbReference type="PROSITE" id="PS00622">
    <property type="entry name" value="HTH_LUXR_1"/>
    <property type="match status" value="1"/>
</dbReference>
<dbReference type="Pfam" id="PF00196">
    <property type="entry name" value="GerE"/>
    <property type="match status" value="1"/>
</dbReference>
<dbReference type="PANTHER" id="PTHR43214">
    <property type="entry name" value="TWO-COMPONENT RESPONSE REGULATOR"/>
    <property type="match status" value="1"/>
</dbReference>
<evidence type="ECO:0000256" key="2">
    <source>
        <dbReference type="ARBA" id="ARBA00023125"/>
    </source>
</evidence>
<gene>
    <name evidence="6" type="ORF">CLV29_2697</name>
</gene>
<name>A0A4R7J274_9ACTN</name>
<dbReference type="PROSITE" id="PS50110">
    <property type="entry name" value="RESPONSE_REGULATORY"/>
    <property type="match status" value="1"/>
</dbReference>